<feature type="coiled-coil region" evidence="1">
    <location>
        <begin position="41"/>
        <end position="75"/>
    </location>
</feature>
<evidence type="ECO:0000313" key="3">
    <source>
        <dbReference type="EMBL" id="SEH05498.1"/>
    </source>
</evidence>
<organism evidence="3 4">
    <name type="scientific">Candidatus Venteria ishoeyi</name>
    <dbReference type="NCBI Taxonomy" id="1899563"/>
    <lineage>
        <taxon>Bacteria</taxon>
        <taxon>Pseudomonadati</taxon>
        <taxon>Pseudomonadota</taxon>
        <taxon>Gammaproteobacteria</taxon>
        <taxon>Thiotrichales</taxon>
        <taxon>Thiotrichaceae</taxon>
        <taxon>Venteria</taxon>
    </lineage>
</organism>
<keyword evidence="2" id="KW-0812">Transmembrane</keyword>
<evidence type="ECO:0000256" key="2">
    <source>
        <dbReference type="SAM" id="Phobius"/>
    </source>
</evidence>
<reference evidence="3 4" key="1">
    <citation type="submission" date="2016-10" db="EMBL/GenBank/DDBJ databases">
        <authorList>
            <person name="de Groot N.N."/>
        </authorList>
    </citation>
    <scope>NUCLEOTIDE SEQUENCE [LARGE SCALE GENOMIC DNA]</scope>
    <source>
        <strain evidence="3">MBHS1</strain>
    </source>
</reference>
<keyword evidence="2" id="KW-0472">Membrane</keyword>
<keyword evidence="2" id="KW-1133">Transmembrane helix</keyword>
<name>A0A1H6F5Q0_9GAMM</name>
<evidence type="ECO:0000313" key="4">
    <source>
        <dbReference type="Proteomes" id="UP000236724"/>
    </source>
</evidence>
<evidence type="ECO:0000256" key="1">
    <source>
        <dbReference type="SAM" id="Coils"/>
    </source>
</evidence>
<keyword evidence="4" id="KW-1185">Reference proteome</keyword>
<dbReference type="AlphaFoldDB" id="A0A1H6F5Q0"/>
<keyword evidence="1" id="KW-0175">Coiled coil</keyword>
<gene>
    <name evidence="3" type="ORF">MBHS_01352</name>
</gene>
<proteinExistence type="predicted"/>
<sequence>MSKFKEFLQKAGAVVPDVLKVGGNIIGGNYLAAIKNVGELLKGESQKSEEAKELLQEFELKKLEFEQELKKLYLDDKKDARSLYKVDGSLQKVFAITFLSLYIVLSFVVLIGLYLISIQGLKLDNYVVSFVSTLHGGMSMKVGTIVDFLFGSSQQ</sequence>
<feature type="transmembrane region" description="Helical" evidence="2">
    <location>
        <begin position="93"/>
        <end position="116"/>
    </location>
</feature>
<dbReference type="EMBL" id="FMSV02000299">
    <property type="protein sequence ID" value="SEH05498.1"/>
    <property type="molecule type" value="Genomic_DNA"/>
</dbReference>
<dbReference type="RefSeq" id="WP_103919418.1">
    <property type="nucleotide sequence ID" value="NZ_FMSV02000299.1"/>
</dbReference>
<dbReference type="Proteomes" id="UP000236724">
    <property type="component" value="Unassembled WGS sequence"/>
</dbReference>
<accession>A0A1H6F5Q0</accession>
<protein>
    <submittedName>
        <fullName evidence="3">Uncharacterized protein</fullName>
    </submittedName>
</protein>